<dbReference type="InterPro" id="IPR001623">
    <property type="entry name" value="DnaJ_domain"/>
</dbReference>
<dbReference type="Proteomes" id="UP000178771">
    <property type="component" value="Unassembled WGS sequence"/>
</dbReference>
<dbReference type="Gene3D" id="2.60.260.20">
    <property type="entry name" value="Urease metallochaperone UreE, N-terminal domain"/>
    <property type="match status" value="2"/>
</dbReference>
<dbReference type="GO" id="GO:0051082">
    <property type="term" value="F:unfolded protein binding"/>
    <property type="evidence" value="ECO:0007669"/>
    <property type="project" value="InterPro"/>
</dbReference>
<organism evidence="7 8">
    <name type="scientific">candidate division WWE3 bacterium RIFCSPLOWO2_01_FULL_39_13</name>
    <dbReference type="NCBI Taxonomy" id="1802624"/>
    <lineage>
        <taxon>Bacteria</taxon>
        <taxon>Katanobacteria</taxon>
    </lineage>
</organism>
<evidence type="ECO:0000256" key="1">
    <source>
        <dbReference type="ARBA" id="ARBA00022723"/>
    </source>
</evidence>
<keyword evidence="5" id="KW-0143">Chaperone</keyword>
<comment type="caution">
    <text evidence="7">The sequence shown here is derived from an EMBL/GenBank/DDBJ whole genome shotgun (WGS) entry which is preliminary data.</text>
</comment>
<dbReference type="GO" id="GO:0005737">
    <property type="term" value="C:cytoplasm"/>
    <property type="evidence" value="ECO:0007669"/>
    <property type="project" value="TreeGrafter"/>
</dbReference>
<dbReference type="InterPro" id="IPR036869">
    <property type="entry name" value="J_dom_sf"/>
</dbReference>
<dbReference type="SUPFAM" id="SSF46565">
    <property type="entry name" value="Chaperone J-domain"/>
    <property type="match status" value="1"/>
</dbReference>
<evidence type="ECO:0000313" key="7">
    <source>
        <dbReference type="EMBL" id="OGC52409.1"/>
    </source>
</evidence>
<dbReference type="Pfam" id="PF00226">
    <property type="entry name" value="DnaJ"/>
    <property type="match status" value="1"/>
</dbReference>
<keyword evidence="4" id="KW-0862">Zinc</keyword>
<keyword evidence="2" id="KW-0677">Repeat</keyword>
<dbReference type="GO" id="GO:0008270">
    <property type="term" value="F:zinc ion binding"/>
    <property type="evidence" value="ECO:0007669"/>
    <property type="project" value="UniProtKB-KW"/>
</dbReference>
<evidence type="ECO:0000256" key="2">
    <source>
        <dbReference type="ARBA" id="ARBA00022737"/>
    </source>
</evidence>
<dbReference type="CDD" id="cd10747">
    <property type="entry name" value="DnaJ_C"/>
    <property type="match status" value="1"/>
</dbReference>
<dbReference type="PANTHER" id="PTHR43096:SF52">
    <property type="entry name" value="DNAJ HOMOLOG 1, MITOCHONDRIAL-RELATED"/>
    <property type="match status" value="1"/>
</dbReference>
<gene>
    <name evidence="7" type="ORF">A2982_00980</name>
</gene>
<dbReference type="Pfam" id="PF01556">
    <property type="entry name" value="DnaJ_C"/>
    <property type="match status" value="1"/>
</dbReference>
<dbReference type="SMART" id="SM00271">
    <property type="entry name" value="DnaJ"/>
    <property type="match status" value="1"/>
</dbReference>
<dbReference type="PANTHER" id="PTHR43096">
    <property type="entry name" value="DNAJ HOMOLOG 1, MITOCHONDRIAL-RELATED"/>
    <property type="match status" value="1"/>
</dbReference>
<evidence type="ECO:0000256" key="3">
    <source>
        <dbReference type="ARBA" id="ARBA00022771"/>
    </source>
</evidence>
<evidence type="ECO:0000256" key="5">
    <source>
        <dbReference type="ARBA" id="ARBA00023186"/>
    </source>
</evidence>
<dbReference type="PRINTS" id="PR00625">
    <property type="entry name" value="JDOMAIN"/>
</dbReference>
<accession>A0A1F4V5D9</accession>
<dbReference type="SUPFAM" id="SSF49493">
    <property type="entry name" value="HSP40/DnaJ peptide-binding domain"/>
    <property type="match status" value="2"/>
</dbReference>
<evidence type="ECO:0000313" key="8">
    <source>
        <dbReference type="Proteomes" id="UP000178771"/>
    </source>
</evidence>
<dbReference type="EMBL" id="MEVH01000001">
    <property type="protein sequence ID" value="OGC52409.1"/>
    <property type="molecule type" value="Genomic_DNA"/>
</dbReference>
<dbReference type="CDD" id="cd06257">
    <property type="entry name" value="DnaJ"/>
    <property type="match status" value="1"/>
</dbReference>
<name>A0A1F4V5D9_UNCKA</name>
<dbReference type="FunFam" id="2.60.260.20:FF:000005">
    <property type="entry name" value="Chaperone protein dnaJ 1, mitochondrial"/>
    <property type="match status" value="1"/>
</dbReference>
<feature type="domain" description="J" evidence="6">
    <location>
        <begin position="4"/>
        <end position="69"/>
    </location>
</feature>
<dbReference type="InterPro" id="IPR002939">
    <property type="entry name" value="DnaJ_C"/>
</dbReference>
<dbReference type="Gene3D" id="1.10.287.110">
    <property type="entry name" value="DnaJ domain"/>
    <property type="match status" value="1"/>
</dbReference>
<dbReference type="InterPro" id="IPR008971">
    <property type="entry name" value="HSP40/DnaJ_pept-bd"/>
</dbReference>
<evidence type="ECO:0000256" key="4">
    <source>
        <dbReference type="ARBA" id="ARBA00022833"/>
    </source>
</evidence>
<proteinExistence type="predicted"/>
<reference evidence="7 8" key="1">
    <citation type="journal article" date="2016" name="Nat. Commun.">
        <title>Thousands of microbial genomes shed light on interconnected biogeochemical processes in an aquifer system.</title>
        <authorList>
            <person name="Anantharaman K."/>
            <person name="Brown C.T."/>
            <person name="Hug L.A."/>
            <person name="Sharon I."/>
            <person name="Castelle C.J."/>
            <person name="Probst A.J."/>
            <person name="Thomas B.C."/>
            <person name="Singh A."/>
            <person name="Wilkins M.J."/>
            <person name="Karaoz U."/>
            <person name="Brodie E.L."/>
            <person name="Williams K.H."/>
            <person name="Hubbard S.S."/>
            <person name="Banfield J.F."/>
        </authorList>
    </citation>
    <scope>NUCLEOTIDE SEQUENCE [LARGE SCALE GENOMIC DNA]</scope>
</reference>
<protein>
    <recommendedName>
        <fullName evidence="6">J domain-containing protein</fullName>
    </recommendedName>
</protein>
<dbReference type="GO" id="GO:0042026">
    <property type="term" value="P:protein refolding"/>
    <property type="evidence" value="ECO:0007669"/>
    <property type="project" value="TreeGrafter"/>
</dbReference>
<evidence type="ECO:0000259" key="6">
    <source>
        <dbReference type="PROSITE" id="PS50076"/>
    </source>
</evidence>
<dbReference type="PROSITE" id="PS50076">
    <property type="entry name" value="DNAJ_2"/>
    <property type="match status" value="1"/>
</dbReference>
<keyword evidence="1" id="KW-0479">Metal-binding</keyword>
<dbReference type="AlphaFoldDB" id="A0A1F4V5D9"/>
<dbReference type="STRING" id="1802624.A2982_00980"/>
<keyword evidence="3" id="KW-0863">Zinc-finger</keyword>
<sequence length="307" mass="33671">MSADYYEALGLSKGASLEDIKKAYRKLAREWHPDVAKDKPNAEQKFKEINEAYHILSDPQKKAQYDQFGHSAFQGGQQGGAGFNPFSGFGSQGQSGPFTWSYSTQGGGDSQYEDFGDPFDIFEQVFGYRGFGGTRKGRNIRYSLNIDFADSVKGMDETIKVDGHNLRVKVPPGVSDGTQIKFAGKGENPGRGVPAGDLYISINIKPSPNFGRQGRDTFSIQEISMAIAVLGGSINTAVVDPKSDTGFTTKKVKIPSGTQPGTQIRLRGQGMPIPNSLGRGDHYINIKVEIPKRLNRDQKRALEEYFI</sequence>